<evidence type="ECO:0000256" key="1">
    <source>
        <dbReference type="SAM" id="MobiDB-lite"/>
    </source>
</evidence>
<sequence>MSDSSLAGTSAAATSDISIFVAEKGDNNKAELLSSILKTQRFLKECGYKKAIIDESSILLELPNGHNFQVPVVDIDHNKDNIDDNDGEVTENDVYHYGYESDKTIDIIEDEEDEEDEDKLACRNLGRFRQATLDEEDEEMQDQLIHDYGGEKVVPDKDGEKMDIEENEEDEIIHDDGEEKIAPDEKMDIEENEEDEKGEEDHEEKGEEEDEEEKGEEDQQLILGEEKDEEEDEEEKGKEDQQLILGEEKDEEEDEEEKGKEDQLIFGEEIGEEIGEEEDEEVNEKENHSIPESTINMERHLHILLNNIHKLPTPLQRIITIF</sequence>
<dbReference type="VEuPathDB" id="FungiDB:RhiirFUN_007776"/>
<proteinExistence type="predicted"/>
<reference evidence="2" key="1">
    <citation type="submission" date="2020-05" db="EMBL/GenBank/DDBJ databases">
        <authorList>
            <person name="Rincon C."/>
            <person name="Sanders R I."/>
            <person name="Robbins C."/>
            <person name="Chaturvedi A."/>
        </authorList>
    </citation>
    <scope>NUCLEOTIDE SEQUENCE</scope>
    <source>
        <strain evidence="2">CHB12</strain>
    </source>
</reference>
<feature type="compositionally biased region" description="Basic and acidic residues" evidence="1">
    <location>
        <begin position="174"/>
        <end position="186"/>
    </location>
</feature>
<dbReference type="AlphaFoldDB" id="A0A915ZL24"/>
<organism evidence="2 3">
    <name type="scientific">Rhizophagus irregularis</name>
    <dbReference type="NCBI Taxonomy" id="588596"/>
    <lineage>
        <taxon>Eukaryota</taxon>
        <taxon>Fungi</taxon>
        <taxon>Fungi incertae sedis</taxon>
        <taxon>Mucoromycota</taxon>
        <taxon>Glomeromycotina</taxon>
        <taxon>Glomeromycetes</taxon>
        <taxon>Glomerales</taxon>
        <taxon>Glomeraceae</taxon>
        <taxon>Rhizophagus</taxon>
    </lineage>
</organism>
<protein>
    <submittedName>
        <fullName evidence="2">Uncharacterized protein</fullName>
    </submittedName>
</protein>
<feature type="region of interest" description="Disordered" evidence="1">
    <location>
        <begin position="133"/>
        <end position="263"/>
    </location>
</feature>
<feature type="compositionally biased region" description="Acidic residues" evidence="1">
    <location>
        <begin position="187"/>
        <end position="198"/>
    </location>
</feature>
<name>A0A915ZL24_9GLOM</name>
<feature type="compositionally biased region" description="Basic and acidic residues" evidence="1">
    <location>
        <begin position="144"/>
        <end position="164"/>
    </location>
</feature>
<feature type="compositionally biased region" description="Acidic residues" evidence="1">
    <location>
        <begin position="206"/>
        <end position="219"/>
    </location>
</feature>
<evidence type="ECO:0000313" key="3">
    <source>
        <dbReference type="Proteomes" id="UP000684084"/>
    </source>
</evidence>
<accession>A0A915ZL24</accession>
<dbReference type="EMBL" id="CAGKOT010000045">
    <property type="protein sequence ID" value="CAB5381760.1"/>
    <property type="molecule type" value="Genomic_DNA"/>
</dbReference>
<comment type="caution">
    <text evidence="2">The sequence shown here is derived from an EMBL/GenBank/DDBJ whole genome shotgun (WGS) entry which is preliminary data.</text>
</comment>
<gene>
    <name evidence="2" type="ORF">CHRIB12_LOCUS17651</name>
</gene>
<evidence type="ECO:0000313" key="2">
    <source>
        <dbReference type="EMBL" id="CAB5381760.1"/>
    </source>
</evidence>
<dbReference type="Proteomes" id="UP000684084">
    <property type="component" value="Unassembled WGS sequence"/>
</dbReference>